<dbReference type="EMBL" id="BSYO01000014">
    <property type="protein sequence ID" value="GMH14706.1"/>
    <property type="molecule type" value="Genomic_DNA"/>
</dbReference>
<proteinExistence type="predicted"/>
<reference evidence="2" key="1">
    <citation type="submission" date="2023-05" db="EMBL/GenBank/DDBJ databases">
        <title>Nepenthes gracilis genome sequencing.</title>
        <authorList>
            <person name="Fukushima K."/>
        </authorList>
    </citation>
    <scope>NUCLEOTIDE SEQUENCE</scope>
    <source>
        <strain evidence="2">SING2019-196</strain>
    </source>
</reference>
<name>A0AAD3SQR4_NEPGR</name>
<keyword evidence="3" id="KW-1185">Reference proteome</keyword>
<dbReference type="AlphaFoldDB" id="A0AAD3SQR4"/>
<comment type="caution">
    <text evidence="2">The sequence shown here is derived from an EMBL/GenBank/DDBJ whole genome shotgun (WGS) entry which is preliminary data.</text>
</comment>
<sequence length="133" mass="14478">MGRSKIWARVEISPNVSISSSDFFETQPVERSRRQTRTGILASSVSFRAFGVDELSGLLLPLTFVKFDCKTTSRLNMVFSRATEGLKRGGKLLLDYERRASTSAEGTTEEAKGWPTAMATAGGSEGEGCNLGY</sequence>
<dbReference type="Proteomes" id="UP001279734">
    <property type="component" value="Unassembled WGS sequence"/>
</dbReference>
<evidence type="ECO:0000313" key="2">
    <source>
        <dbReference type="EMBL" id="GMH14706.1"/>
    </source>
</evidence>
<protein>
    <submittedName>
        <fullName evidence="2">Uncharacterized protein</fullName>
    </submittedName>
</protein>
<feature type="region of interest" description="Disordered" evidence="1">
    <location>
        <begin position="100"/>
        <end position="120"/>
    </location>
</feature>
<accession>A0AAD3SQR4</accession>
<evidence type="ECO:0000256" key="1">
    <source>
        <dbReference type="SAM" id="MobiDB-lite"/>
    </source>
</evidence>
<gene>
    <name evidence="2" type="ORF">Nepgr_016547</name>
</gene>
<organism evidence="2 3">
    <name type="scientific">Nepenthes gracilis</name>
    <name type="common">Slender pitcher plant</name>
    <dbReference type="NCBI Taxonomy" id="150966"/>
    <lineage>
        <taxon>Eukaryota</taxon>
        <taxon>Viridiplantae</taxon>
        <taxon>Streptophyta</taxon>
        <taxon>Embryophyta</taxon>
        <taxon>Tracheophyta</taxon>
        <taxon>Spermatophyta</taxon>
        <taxon>Magnoliopsida</taxon>
        <taxon>eudicotyledons</taxon>
        <taxon>Gunneridae</taxon>
        <taxon>Pentapetalae</taxon>
        <taxon>Caryophyllales</taxon>
        <taxon>Nepenthaceae</taxon>
        <taxon>Nepenthes</taxon>
    </lineage>
</organism>
<evidence type="ECO:0000313" key="3">
    <source>
        <dbReference type="Proteomes" id="UP001279734"/>
    </source>
</evidence>